<proteinExistence type="predicted"/>
<organism evidence="1 2">
    <name type="scientific">Nonomuraea terrae</name>
    <dbReference type="NCBI Taxonomy" id="2530383"/>
    <lineage>
        <taxon>Bacteria</taxon>
        <taxon>Bacillati</taxon>
        <taxon>Actinomycetota</taxon>
        <taxon>Actinomycetes</taxon>
        <taxon>Streptosporangiales</taxon>
        <taxon>Streptosporangiaceae</taxon>
        <taxon>Nonomuraea</taxon>
    </lineage>
</organism>
<accession>A0A4R4ZBQ0</accession>
<dbReference type="AlphaFoldDB" id="A0A4R4ZBQ0"/>
<dbReference type="RefSeq" id="WP_132609250.1">
    <property type="nucleotide sequence ID" value="NZ_SMKQ01000008.1"/>
</dbReference>
<protein>
    <submittedName>
        <fullName evidence="1">Uncharacterized protein</fullName>
    </submittedName>
</protein>
<sequence>MIRDDSSDATSARLETACLEVFRALEKGLQTADYVHDDRGWKPAGDIHFYRHMTRREAVEELKQLNPELEDEDDLGLPMSGLILHLPEDIIRVWHTTDFKIPRPTTEARRRFISQVSERKIPLIGDDELDLGLDEMEQRKPQKNHVIIQWTAEGPTILRFDLVRPIGVENGHVAIDWRVPLLGRYTQVEDLQYRRRDDKTGNGEAEAQ</sequence>
<dbReference type="EMBL" id="SMKQ01000008">
    <property type="protein sequence ID" value="TDD54609.1"/>
    <property type="molecule type" value="Genomic_DNA"/>
</dbReference>
<keyword evidence="2" id="KW-1185">Reference proteome</keyword>
<dbReference type="OrthoDB" id="5181882at2"/>
<comment type="caution">
    <text evidence="1">The sequence shown here is derived from an EMBL/GenBank/DDBJ whole genome shotgun (WGS) entry which is preliminary data.</text>
</comment>
<evidence type="ECO:0000313" key="2">
    <source>
        <dbReference type="Proteomes" id="UP000295302"/>
    </source>
</evidence>
<gene>
    <name evidence="1" type="ORF">E1286_05315</name>
</gene>
<name>A0A4R4ZBQ0_9ACTN</name>
<dbReference type="Proteomes" id="UP000295302">
    <property type="component" value="Unassembled WGS sequence"/>
</dbReference>
<reference evidence="1 2" key="1">
    <citation type="submission" date="2019-03" db="EMBL/GenBank/DDBJ databases">
        <title>Draft genome sequences of novel Actinobacteria.</title>
        <authorList>
            <person name="Sahin N."/>
            <person name="Ay H."/>
            <person name="Saygin H."/>
        </authorList>
    </citation>
    <scope>NUCLEOTIDE SEQUENCE [LARGE SCALE GENOMIC DNA]</scope>
    <source>
        <strain evidence="1 2">CH32</strain>
    </source>
</reference>
<evidence type="ECO:0000313" key="1">
    <source>
        <dbReference type="EMBL" id="TDD54609.1"/>
    </source>
</evidence>